<feature type="compositionally biased region" description="Basic and acidic residues" evidence="2">
    <location>
        <begin position="146"/>
        <end position="157"/>
    </location>
</feature>
<sequence>MAGNGSPLVNGTGPPNVLEEAKENTEPQITSGLRKSSLDTGKDKPDKENREKSDKKERSKEGSAVERKTSSRRSSSKVRPSSKNADKTEKPTKEKKAEEEPAVLGTGDAPIIIAPIVERPQTARKPPPSARPQSMRPPSARPGAPKIRDRGEVKTDINETETEVKAVTVITDSDKLQDDENTVTVERQALSPDFETHGSNFLDMNKVGENEGALVAQILETKKELEETGQIIGADSTQRNIEIEWEGGRKQKKEAWGKEINKLREGIQQLTRSTNPLGKLFDFLQEDVDSMQRELKTWKETNASYTKQLENERRLTESSLETYRRQLAELDSLIDQETETLKNMKANVLANDRKIYSLLTKTSTE</sequence>
<dbReference type="GO" id="GO:0070507">
    <property type="term" value="P:regulation of microtubule cytoskeleton organization"/>
    <property type="evidence" value="ECO:0007669"/>
    <property type="project" value="TreeGrafter"/>
</dbReference>
<feature type="coiled-coil region" evidence="1">
    <location>
        <begin position="281"/>
        <end position="347"/>
    </location>
</feature>
<feature type="compositionally biased region" description="Basic and acidic residues" evidence="2">
    <location>
        <begin position="36"/>
        <end position="69"/>
    </location>
</feature>
<keyword evidence="1" id="KW-0175">Coiled coil</keyword>
<evidence type="ECO:0000256" key="2">
    <source>
        <dbReference type="SAM" id="MobiDB-lite"/>
    </source>
</evidence>
<dbReference type="EMBL" id="GBRD01009655">
    <property type="protein sequence ID" value="JAG56169.1"/>
    <property type="molecule type" value="Transcribed_RNA"/>
</dbReference>
<protein>
    <recommendedName>
        <fullName evidence="3">TRAF3-interacting protein 1 C-terminal domain-containing protein</fullName>
    </recommendedName>
</protein>
<evidence type="ECO:0000256" key="1">
    <source>
        <dbReference type="SAM" id="Coils"/>
    </source>
</evidence>
<dbReference type="GO" id="GO:0042073">
    <property type="term" value="P:intraciliary transport"/>
    <property type="evidence" value="ECO:0007669"/>
    <property type="project" value="TreeGrafter"/>
</dbReference>
<dbReference type="GO" id="GO:0036064">
    <property type="term" value="C:ciliary basal body"/>
    <property type="evidence" value="ECO:0007669"/>
    <property type="project" value="TreeGrafter"/>
</dbReference>
<accession>A0A0K8SSM0</accession>
<dbReference type="GO" id="GO:0060271">
    <property type="term" value="P:cilium assembly"/>
    <property type="evidence" value="ECO:0007669"/>
    <property type="project" value="TreeGrafter"/>
</dbReference>
<dbReference type="AlphaFoldDB" id="A0A0K8SSM0"/>
<feature type="domain" description="TRAF3-interacting protein 1 C-terminal" evidence="3">
    <location>
        <begin position="209"/>
        <end position="360"/>
    </location>
</feature>
<dbReference type="PANTHER" id="PTHR31363">
    <property type="entry name" value="TRAF3-INTERACTING PROTEIN 1"/>
    <property type="match status" value="1"/>
</dbReference>
<feature type="compositionally biased region" description="Basic and acidic residues" evidence="2">
    <location>
        <begin position="84"/>
        <end position="99"/>
    </location>
</feature>
<dbReference type="InterPro" id="IPR018799">
    <property type="entry name" value="TRAF3IP1"/>
</dbReference>
<dbReference type="Pfam" id="PF17749">
    <property type="entry name" value="MIP-T3_C"/>
    <property type="match status" value="1"/>
</dbReference>
<reference evidence="4" key="1">
    <citation type="submission" date="2014-09" db="EMBL/GenBank/DDBJ databases">
        <authorList>
            <person name="Magalhaes I.L.F."/>
            <person name="Oliveira U."/>
            <person name="Santos F.R."/>
            <person name="Vidigal T.H.D.A."/>
            <person name="Brescovit A.D."/>
            <person name="Santos A.J."/>
        </authorList>
    </citation>
    <scope>NUCLEOTIDE SEQUENCE</scope>
</reference>
<dbReference type="InterPro" id="IPR041476">
    <property type="entry name" value="TRAF3IP1_C"/>
</dbReference>
<organism evidence="4">
    <name type="scientific">Lygus hesperus</name>
    <name type="common">Western plant bug</name>
    <dbReference type="NCBI Taxonomy" id="30085"/>
    <lineage>
        <taxon>Eukaryota</taxon>
        <taxon>Metazoa</taxon>
        <taxon>Ecdysozoa</taxon>
        <taxon>Arthropoda</taxon>
        <taxon>Hexapoda</taxon>
        <taxon>Insecta</taxon>
        <taxon>Pterygota</taxon>
        <taxon>Neoptera</taxon>
        <taxon>Paraneoptera</taxon>
        <taxon>Hemiptera</taxon>
        <taxon>Heteroptera</taxon>
        <taxon>Panheteroptera</taxon>
        <taxon>Cimicomorpha</taxon>
        <taxon>Miridae</taxon>
        <taxon>Mirini</taxon>
        <taxon>Lygus</taxon>
    </lineage>
</organism>
<evidence type="ECO:0000313" key="4">
    <source>
        <dbReference type="EMBL" id="JAG56169.1"/>
    </source>
</evidence>
<dbReference type="GO" id="GO:0030992">
    <property type="term" value="C:intraciliary transport particle B"/>
    <property type="evidence" value="ECO:0007669"/>
    <property type="project" value="TreeGrafter"/>
</dbReference>
<name>A0A0K8SSM0_LYGHE</name>
<dbReference type="PANTHER" id="PTHR31363:SF0">
    <property type="entry name" value="TRAF3-INTERACTING PROTEIN 1"/>
    <property type="match status" value="1"/>
</dbReference>
<dbReference type="GO" id="GO:0008017">
    <property type="term" value="F:microtubule binding"/>
    <property type="evidence" value="ECO:0007669"/>
    <property type="project" value="InterPro"/>
</dbReference>
<feature type="region of interest" description="Disordered" evidence="2">
    <location>
        <begin position="1"/>
        <end position="160"/>
    </location>
</feature>
<dbReference type="GO" id="GO:0005930">
    <property type="term" value="C:axoneme"/>
    <property type="evidence" value="ECO:0007669"/>
    <property type="project" value="TreeGrafter"/>
</dbReference>
<proteinExistence type="predicted"/>
<evidence type="ECO:0000259" key="3">
    <source>
        <dbReference type="Pfam" id="PF17749"/>
    </source>
</evidence>